<comment type="caution">
    <text evidence="3">The sequence shown here is derived from an EMBL/GenBank/DDBJ whole genome shotgun (WGS) entry which is preliminary data.</text>
</comment>
<dbReference type="Proteomes" id="UP000295496">
    <property type="component" value="Unassembled WGS sequence"/>
</dbReference>
<keyword evidence="1" id="KW-0732">Signal</keyword>
<proteinExistence type="predicted"/>
<keyword evidence="4" id="KW-1185">Reference proteome</keyword>
<gene>
    <name evidence="3" type="ORF">EV692_1071</name>
</gene>
<dbReference type="RefSeq" id="WP_132301282.1">
    <property type="nucleotide sequence ID" value="NZ_CP170642.1"/>
</dbReference>
<feature type="domain" description="ACP-like" evidence="2">
    <location>
        <begin position="73"/>
        <end position="169"/>
    </location>
</feature>
<dbReference type="AlphaFoldDB" id="A0A4R1KX22"/>
<sequence length="180" mass="19414">MKLVKFIPAICATVVLAACSSAPSKQEIAAAQAEKQAQVMEQAANTANVQATEMAKNIDGTAQVKVQKVPTVNKSVVYRCQSGKVVTATYAFENNDPRAANVRLGKGQKALNILLARDDNSKDTVSFVSDKYEWNVDTGLTLDNFNGVDAIHLVEKGTESDQILAKLCNVNKTATKRLNK</sequence>
<organism evidence="3 4">
    <name type="scientific">Lonepinella koalarum</name>
    <dbReference type="NCBI Taxonomy" id="53417"/>
    <lineage>
        <taxon>Bacteria</taxon>
        <taxon>Pseudomonadati</taxon>
        <taxon>Pseudomonadota</taxon>
        <taxon>Gammaproteobacteria</taxon>
        <taxon>Pasteurellales</taxon>
        <taxon>Pasteurellaceae</taxon>
        <taxon>Lonepinella</taxon>
    </lineage>
</organism>
<reference evidence="3 4" key="1">
    <citation type="submission" date="2019-03" db="EMBL/GenBank/DDBJ databases">
        <title>Genomic Encyclopedia of Type Strains, Phase IV (KMG-IV): sequencing the most valuable type-strain genomes for metagenomic binning, comparative biology and taxonomic classification.</title>
        <authorList>
            <person name="Goeker M."/>
        </authorList>
    </citation>
    <scope>NUCLEOTIDE SEQUENCE [LARGE SCALE GENOMIC DNA]</scope>
    <source>
        <strain evidence="3 4">DSM 10053</strain>
    </source>
</reference>
<dbReference type="EMBL" id="SMGJ01000003">
    <property type="protein sequence ID" value="TCK69858.1"/>
    <property type="molecule type" value="Genomic_DNA"/>
</dbReference>
<accession>A0A4R1KX22</accession>
<evidence type="ECO:0000313" key="3">
    <source>
        <dbReference type="EMBL" id="TCK69858.1"/>
    </source>
</evidence>
<feature type="chain" id="PRO_5030099107" description="ACP-like domain-containing protein" evidence="1">
    <location>
        <begin position="18"/>
        <end position="180"/>
    </location>
</feature>
<dbReference type="OrthoDB" id="5677666at2"/>
<protein>
    <recommendedName>
        <fullName evidence="2">ACP-like domain-containing protein</fullName>
    </recommendedName>
</protein>
<evidence type="ECO:0000313" key="4">
    <source>
        <dbReference type="Proteomes" id="UP000295496"/>
    </source>
</evidence>
<evidence type="ECO:0000256" key="1">
    <source>
        <dbReference type="SAM" id="SignalP"/>
    </source>
</evidence>
<dbReference type="Pfam" id="PF24574">
    <property type="entry name" value="Nm-ACP"/>
    <property type="match status" value="1"/>
</dbReference>
<evidence type="ECO:0000259" key="2">
    <source>
        <dbReference type="Pfam" id="PF24574"/>
    </source>
</evidence>
<feature type="signal peptide" evidence="1">
    <location>
        <begin position="1"/>
        <end position="17"/>
    </location>
</feature>
<dbReference type="PROSITE" id="PS51257">
    <property type="entry name" value="PROKAR_LIPOPROTEIN"/>
    <property type="match status" value="1"/>
</dbReference>
<name>A0A4R1KX22_9PAST</name>
<dbReference type="InterPro" id="IPR056025">
    <property type="entry name" value="ACP_dom"/>
</dbReference>